<name>E3EK24_PAEPS</name>
<dbReference type="KEGG" id="ppm:PPSC2_26515"/>
<keyword evidence="1" id="KW-0614">Plasmid</keyword>
<geneLocation type="plasmid" evidence="1 2">
    <name>pSC2</name>
</geneLocation>
<gene>
    <name evidence="1" type="ORF">PPSC2_26515</name>
</gene>
<dbReference type="PATRIC" id="fig|886882.15.peg.5591"/>
<dbReference type="Proteomes" id="UP000006868">
    <property type="component" value="Plasmid pSC2"/>
</dbReference>
<reference evidence="1 2" key="1">
    <citation type="journal article" date="2011" name="J. Bacteriol.">
        <title>Complete genome sequence of Paenibacillus polymyxa SC2, a strain of plant growth-promoting Rhizobacterium with broad-spectrum antimicrobial activity.</title>
        <authorList>
            <person name="Ma M."/>
            <person name="Wang C."/>
            <person name="Ding Y."/>
            <person name="Li L."/>
            <person name="Shen D."/>
            <person name="Jiang X."/>
            <person name="Guan D."/>
            <person name="Cao F."/>
            <person name="Chen H."/>
            <person name="Feng R."/>
            <person name="Wang X."/>
            <person name="Ge Y."/>
            <person name="Yao L."/>
            <person name="Bing X."/>
            <person name="Yang X."/>
            <person name="Li J."/>
            <person name="Du B."/>
        </authorList>
    </citation>
    <scope>NUCLEOTIDE SEQUENCE [LARGE SCALE GENOMIC DNA]</scope>
    <source>
        <strain evidence="1 2">SC2</strain>
        <plasmid evidence="2">pSC2</plasmid>
    </source>
</reference>
<dbReference type="AlphaFoldDB" id="E3EK24"/>
<protein>
    <submittedName>
        <fullName evidence="1">Uncharacterized protein</fullName>
    </submittedName>
</protein>
<proteinExistence type="predicted"/>
<accession>E3EK24</accession>
<dbReference type="HOGENOM" id="CLU_1738731_0_0_9"/>
<dbReference type="EMBL" id="CP002214">
    <property type="protein sequence ID" value="ADO59733.1"/>
    <property type="molecule type" value="Genomic_DNA"/>
</dbReference>
<evidence type="ECO:0000313" key="1">
    <source>
        <dbReference type="EMBL" id="ADO59733.1"/>
    </source>
</evidence>
<evidence type="ECO:0000313" key="2">
    <source>
        <dbReference type="Proteomes" id="UP000006868"/>
    </source>
</evidence>
<sequence>MDKKTDFIRLIIEDVFYGYFTKGILSNGQTICMFFIQQRTYQDLEFSVFLAIANKKKHIREWMLGTRDVLSDKSTGKCGLEGLIWGKTMLNAFEKKLEMEYPNGKEQGKVAIVICPTDSRRKKVYVHGLKKNGYAIANRWGCPCLYKKIA</sequence>
<dbReference type="RefSeq" id="WP_013386147.1">
    <property type="nucleotide sequence ID" value="NC_014628.2"/>
</dbReference>
<organism evidence="1 2">
    <name type="scientific">Paenibacillus polymyxa (strain SC2)</name>
    <name type="common">Bacillus polymyxa</name>
    <dbReference type="NCBI Taxonomy" id="886882"/>
    <lineage>
        <taxon>Bacteria</taxon>
        <taxon>Bacillati</taxon>
        <taxon>Bacillota</taxon>
        <taxon>Bacilli</taxon>
        <taxon>Bacillales</taxon>
        <taxon>Paenibacillaceae</taxon>
        <taxon>Paenibacillus</taxon>
    </lineage>
</organism>